<keyword evidence="3" id="KW-1185">Reference proteome</keyword>
<organism evidence="3">
    <name type="scientific">Drosophila grimshawi</name>
    <name type="common">Hawaiian fruit fly</name>
    <name type="synonym">Idiomyia grimshawi</name>
    <dbReference type="NCBI Taxonomy" id="7222"/>
    <lineage>
        <taxon>Eukaryota</taxon>
        <taxon>Metazoa</taxon>
        <taxon>Ecdysozoa</taxon>
        <taxon>Arthropoda</taxon>
        <taxon>Hexapoda</taxon>
        <taxon>Insecta</taxon>
        <taxon>Pterygota</taxon>
        <taxon>Neoptera</taxon>
        <taxon>Endopterygota</taxon>
        <taxon>Diptera</taxon>
        <taxon>Brachycera</taxon>
        <taxon>Muscomorpha</taxon>
        <taxon>Ephydroidea</taxon>
        <taxon>Drosophilidae</taxon>
        <taxon>Drosophila</taxon>
        <taxon>Hawaiian Drosophila</taxon>
    </lineage>
</organism>
<proteinExistence type="predicted"/>
<evidence type="ECO:0000313" key="3">
    <source>
        <dbReference type="Proteomes" id="UP000001070"/>
    </source>
</evidence>
<dbReference type="InParanoid" id="B4J1A6"/>
<dbReference type="PhylomeDB" id="B4J1A6"/>
<feature type="compositionally biased region" description="Pro residues" evidence="1">
    <location>
        <begin position="40"/>
        <end position="53"/>
    </location>
</feature>
<protein>
    <submittedName>
        <fullName evidence="2">GH14402</fullName>
    </submittedName>
</protein>
<dbReference type="OMA" id="GWHELPP"/>
<dbReference type="Proteomes" id="UP000001070">
    <property type="component" value="Unassembled WGS sequence"/>
</dbReference>
<reference evidence="2 3" key="1">
    <citation type="journal article" date="2007" name="Nature">
        <title>Evolution of genes and genomes on the Drosophila phylogeny.</title>
        <authorList>
            <consortium name="Drosophila 12 Genomes Consortium"/>
            <person name="Clark A.G."/>
            <person name="Eisen M.B."/>
            <person name="Smith D.R."/>
            <person name="Bergman C.M."/>
            <person name="Oliver B."/>
            <person name="Markow T.A."/>
            <person name="Kaufman T.C."/>
            <person name="Kellis M."/>
            <person name="Gelbart W."/>
            <person name="Iyer V.N."/>
            <person name="Pollard D.A."/>
            <person name="Sackton T.B."/>
            <person name="Larracuente A.M."/>
            <person name="Singh N.D."/>
            <person name="Abad J.P."/>
            <person name="Abt D.N."/>
            <person name="Adryan B."/>
            <person name="Aguade M."/>
            <person name="Akashi H."/>
            <person name="Anderson W.W."/>
            <person name="Aquadro C.F."/>
            <person name="Ardell D.H."/>
            <person name="Arguello R."/>
            <person name="Artieri C.G."/>
            <person name="Barbash D.A."/>
            <person name="Barker D."/>
            <person name="Barsanti P."/>
            <person name="Batterham P."/>
            <person name="Batzoglou S."/>
            <person name="Begun D."/>
            <person name="Bhutkar A."/>
            <person name="Blanco E."/>
            <person name="Bosak S.A."/>
            <person name="Bradley R.K."/>
            <person name="Brand A.D."/>
            <person name="Brent M.R."/>
            <person name="Brooks A.N."/>
            <person name="Brown R.H."/>
            <person name="Butlin R.K."/>
            <person name="Caggese C."/>
            <person name="Calvi B.R."/>
            <person name="Bernardo de Carvalho A."/>
            <person name="Caspi A."/>
            <person name="Castrezana S."/>
            <person name="Celniker S.E."/>
            <person name="Chang J.L."/>
            <person name="Chapple C."/>
            <person name="Chatterji S."/>
            <person name="Chinwalla A."/>
            <person name="Civetta A."/>
            <person name="Clifton S.W."/>
            <person name="Comeron J.M."/>
            <person name="Costello J.C."/>
            <person name="Coyne J.A."/>
            <person name="Daub J."/>
            <person name="David R.G."/>
            <person name="Delcher A.L."/>
            <person name="Delehaunty K."/>
            <person name="Do C.B."/>
            <person name="Ebling H."/>
            <person name="Edwards K."/>
            <person name="Eickbush T."/>
            <person name="Evans J.D."/>
            <person name="Filipski A."/>
            <person name="Findeiss S."/>
            <person name="Freyhult E."/>
            <person name="Fulton L."/>
            <person name="Fulton R."/>
            <person name="Garcia A.C."/>
            <person name="Gardiner A."/>
            <person name="Garfield D.A."/>
            <person name="Garvin B.E."/>
            <person name="Gibson G."/>
            <person name="Gilbert D."/>
            <person name="Gnerre S."/>
            <person name="Godfrey J."/>
            <person name="Good R."/>
            <person name="Gotea V."/>
            <person name="Gravely B."/>
            <person name="Greenberg A.J."/>
            <person name="Griffiths-Jones S."/>
            <person name="Gross S."/>
            <person name="Guigo R."/>
            <person name="Gustafson E.A."/>
            <person name="Haerty W."/>
            <person name="Hahn M.W."/>
            <person name="Halligan D.L."/>
            <person name="Halpern A.L."/>
            <person name="Halter G.M."/>
            <person name="Han M.V."/>
            <person name="Heger A."/>
            <person name="Hillier L."/>
            <person name="Hinrichs A.S."/>
            <person name="Holmes I."/>
            <person name="Hoskins R.A."/>
            <person name="Hubisz M.J."/>
            <person name="Hultmark D."/>
            <person name="Huntley M.A."/>
            <person name="Jaffe D.B."/>
            <person name="Jagadeeshan S."/>
            <person name="Jeck W.R."/>
            <person name="Johnson J."/>
            <person name="Jones C.D."/>
            <person name="Jordan W.C."/>
            <person name="Karpen G.H."/>
            <person name="Kataoka E."/>
            <person name="Keightley P.D."/>
            <person name="Kheradpour P."/>
            <person name="Kirkness E.F."/>
            <person name="Koerich L.B."/>
            <person name="Kristiansen K."/>
            <person name="Kudrna D."/>
            <person name="Kulathinal R.J."/>
            <person name="Kumar S."/>
            <person name="Kwok R."/>
            <person name="Lander E."/>
            <person name="Langley C.H."/>
            <person name="Lapoint R."/>
            <person name="Lazzaro B.P."/>
            <person name="Lee S.J."/>
            <person name="Levesque L."/>
            <person name="Li R."/>
            <person name="Lin C.F."/>
            <person name="Lin M.F."/>
            <person name="Lindblad-Toh K."/>
            <person name="Llopart A."/>
            <person name="Long M."/>
            <person name="Low L."/>
            <person name="Lozovsky E."/>
            <person name="Lu J."/>
            <person name="Luo M."/>
            <person name="Machado C.A."/>
            <person name="Makalowski W."/>
            <person name="Marzo M."/>
            <person name="Matsuda M."/>
            <person name="Matzkin L."/>
            <person name="McAllister B."/>
            <person name="McBride C.S."/>
            <person name="McKernan B."/>
            <person name="McKernan K."/>
            <person name="Mendez-Lago M."/>
            <person name="Minx P."/>
            <person name="Mollenhauer M.U."/>
            <person name="Montooth K."/>
            <person name="Mount S.M."/>
            <person name="Mu X."/>
            <person name="Myers E."/>
            <person name="Negre B."/>
            <person name="Newfeld S."/>
            <person name="Nielsen R."/>
            <person name="Noor M.A."/>
            <person name="O'Grady P."/>
            <person name="Pachter L."/>
            <person name="Papaceit M."/>
            <person name="Parisi M.J."/>
            <person name="Parisi M."/>
            <person name="Parts L."/>
            <person name="Pedersen J.S."/>
            <person name="Pesole G."/>
            <person name="Phillippy A.M."/>
            <person name="Ponting C.P."/>
            <person name="Pop M."/>
            <person name="Porcelli D."/>
            <person name="Powell J.R."/>
            <person name="Prohaska S."/>
            <person name="Pruitt K."/>
            <person name="Puig M."/>
            <person name="Quesneville H."/>
            <person name="Ram K.R."/>
            <person name="Rand D."/>
            <person name="Rasmussen M.D."/>
            <person name="Reed L.K."/>
            <person name="Reenan R."/>
            <person name="Reily A."/>
            <person name="Remington K.A."/>
            <person name="Rieger T.T."/>
            <person name="Ritchie M.G."/>
            <person name="Robin C."/>
            <person name="Rogers Y.H."/>
            <person name="Rohde C."/>
            <person name="Rozas J."/>
            <person name="Rubenfield M.J."/>
            <person name="Ruiz A."/>
            <person name="Russo S."/>
            <person name="Salzberg S.L."/>
            <person name="Sanchez-Gracia A."/>
            <person name="Saranga D.J."/>
            <person name="Sato H."/>
            <person name="Schaeffer S.W."/>
            <person name="Schatz M.C."/>
            <person name="Schlenke T."/>
            <person name="Schwartz R."/>
            <person name="Segarra C."/>
            <person name="Singh R.S."/>
            <person name="Sirot L."/>
            <person name="Sirota M."/>
            <person name="Sisneros N.B."/>
            <person name="Smith C.D."/>
            <person name="Smith T.F."/>
            <person name="Spieth J."/>
            <person name="Stage D.E."/>
            <person name="Stark A."/>
            <person name="Stephan W."/>
            <person name="Strausberg R.L."/>
            <person name="Strempel S."/>
            <person name="Sturgill D."/>
            <person name="Sutton G."/>
            <person name="Sutton G.G."/>
            <person name="Tao W."/>
            <person name="Teichmann S."/>
            <person name="Tobari Y.N."/>
            <person name="Tomimura Y."/>
            <person name="Tsolas J.M."/>
            <person name="Valente V.L."/>
            <person name="Venter E."/>
            <person name="Venter J.C."/>
            <person name="Vicario S."/>
            <person name="Vieira F.G."/>
            <person name="Vilella A.J."/>
            <person name="Villasante A."/>
            <person name="Walenz B."/>
            <person name="Wang J."/>
            <person name="Wasserman M."/>
            <person name="Watts T."/>
            <person name="Wilson D."/>
            <person name="Wilson R.K."/>
            <person name="Wing R.A."/>
            <person name="Wolfner M.F."/>
            <person name="Wong A."/>
            <person name="Wong G.K."/>
            <person name="Wu C.I."/>
            <person name="Wu G."/>
            <person name="Yamamoto D."/>
            <person name="Yang H.P."/>
            <person name="Yang S.P."/>
            <person name="Yorke J.A."/>
            <person name="Yoshida K."/>
            <person name="Zdobnov E."/>
            <person name="Zhang P."/>
            <person name="Zhang Y."/>
            <person name="Zimin A.V."/>
            <person name="Baldwin J."/>
            <person name="Abdouelleil A."/>
            <person name="Abdulkadir J."/>
            <person name="Abebe A."/>
            <person name="Abera B."/>
            <person name="Abreu J."/>
            <person name="Acer S.C."/>
            <person name="Aftuck L."/>
            <person name="Alexander A."/>
            <person name="An P."/>
            <person name="Anderson E."/>
            <person name="Anderson S."/>
            <person name="Arachi H."/>
            <person name="Azer M."/>
            <person name="Bachantsang P."/>
            <person name="Barry A."/>
            <person name="Bayul T."/>
            <person name="Berlin A."/>
            <person name="Bessette D."/>
            <person name="Bloom T."/>
            <person name="Blye J."/>
            <person name="Boguslavskiy L."/>
            <person name="Bonnet C."/>
            <person name="Boukhgalter B."/>
            <person name="Bourzgui I."/>
            <person name="Brown A."/>
            <person name="Cahill P."/>
            <person name="Channer S."/>
            <person name="Cheshatsang Y."/>
            <person name="Chuda L."/>
            <person name="Citroen M."/>
            <person name="Collymore A."/>
            <person name="Cooke P."/>
            <person name="Costello M."/>
            <person name="D'Aco K."/>
            <person name="Daza R."/>
            <person name="De Haan G."/>
            <person name="DeGray S."/>
            <person name="DeMaso C."/>
            <person name="Dhargay N."/>
            <person name="Dooley K."/>
            <person name="Dooley E."/>
            <person name="Doricent M."/>
            <person name="Dorje P."/>
            <person name="Dorjee K."/>
            <person name="Dupes A."/>
            <person name="Elong R."/>
            <person name="Falk J."/>
            <person name="Farina A."/>
            <person name="Faro S."/>
            <person name="Ferguson D."/>
            <person name="Fisher S."/>
            <person name="Foley C.D."/>
            <person name="Franke A."/>
            <person name="Friedrich D."/>
            <person name="Gadbois L."/>
            <person name="Gearin G."/>
            <person name="Gearin C.R."/>
            <person name="Giannoukos G."/>
            <person name="Goode T."/>
            <person name="Graham J."/>
            <person name="Grandbois E."/>
            <person name="Grewal S."/>
            <person name="Gyaltsen K."/>
            <person name="Hafez N."/>
            <person name="Hagos B."/>
            <person name="Hall J."/>
            <person name="Henson C."/>
            <person name="Hollinger A."/>
            <person name="Honan T."/>
            <person name="Huard M.D."/>
            <person name="Hughes L."/>
            <person name="Hurhula B."/>
            <person name="Husby M.E."/>
            <person name="Kamat A."/>
            <person name="Kanga B."/>
            <person name="Kashin S."/>
            <person name="Khazanovich D."/>
            <person name="Kisner P."/>
            <person name="Lance K."/>
            <person name="Lara M."/>
            <person name="Lee W."/>
            <person name="Lennon N."/>
            <person name="Letendre F."/>
            <person name="LeVine R."/>
            <person name="Lipovsky A."/>
            <person name="Liu X."/>
            <person name="Liu J."/>
            <person name="Liu S."/>
            <person name="Lokyitsang T."/>
            <person name="Lokyitsang Y."/>
            <person name="Lubonja R."/>
            <person name="Lui A."/>
            <person name="MacDonald P."/>
            <person name="Magnisalis V."/>
            <person name="Maru K."/>
            <person name="Matthews C."/>
            <person name="McCusker W."/>
            <person name="McDonough S."/>
            <person name="Mehta T."/>
            <person name="Meldrim J."/>
            <person name="Meneus L."/>
            <person name="Mihai O."/>
            <person name="Mihalev A."/>
            <person name="Mihova T."/>
            <person name="Mittelman R."/>
            <person name="Mlenga V."/>
            <person name="Montmayeur A."/>
            <person name="Mulrain L."/>
            <person name="Navidi A."/>
            <person name="Naylor J."/>
            <person name="Negash T."/>
            <person name="Nguyen T."/>
            <person name="Nguyen N."/>
            <person name="Nicol R."/>
            <person name="Norbu C."/>
            <person name="Norbu N."/>
            <person name="Novod N."/>
            <person name="O'Neill B."/>
            <person name="Osman S."/>
            <person name="Markiewicz E."/>
            <person name="Oyono O.L."/>
            <person name="Patti C."/>
            <person name="Phunkhang P."/>
            <person name="Pierre F."/>
            <person name="Priest M."/>
            <person name="Raghuraman S."/>
            <person name="Rege F."/>
            <person name="Reyes R."/>
            <person name="Rise C."/>
            <person name="Rogov P."/>
            <person name="Ross K."/>
            <person name="Ryan E."/>
            <person name="Settipalli S."/>
            <person name="Shea T."/>
            <person name="Sherpa N."/>
            <person name="Shi L."/>
            <person name="Shih D."/>
            <person name="Sparrow T."/>
            <person name="Spaulding J."/>
            <person name="Stalker J."/>
            <person name="Stange-Thomann N."/>
            <person name="Stavropoulos S."/>
            <person name="Stone C."/>
            <person name="Strader C."/>
            <person name="Tesfaye S."/>
            <person name="Thomson T."/>
            <person name="Thoulutsang Y."/>
            <person name="Thoulutsang D."/>
            <person name="Topham K."/>
            <person name="Topping I."/>
            <person name="Tsamla T."/>
            <person name="Vassiliev H."/>
            <person name="Vo A."/>
            <person name="Wangchuk T."/>
            <person name="Wangdi T."/>
            <person name="Weiand M."/>
            <person name="Wilkinson J."/>
            <person name="Wilson A."/>
            <person name="Yadav S."/>
            <person name="Young G."/>
            <person name="Yu Q."/>
            <person name="Zembek L."/>
            <person name="Zhong D."/>
            <person name="Zimmer A."/>
            <person name="Zwirko Z."/>
            <person name="Jaffe D.B."/>
            <person name="Alvarez P."/>
            <person name="Brockman W."/>
            <person name="Butler J."/>
            <person name="Chin C."/>
            <person name="Gnerre S."/>
            <person name="Grabherr M."/>
            <person name="Kleber M."/>
            <person name="Mauceli E."/>
            <person name="MacCallum I."/>
        </authorList>
    </citation>
    <scope>NUCLEOTIDE SEQUENCE [LARGE SCALE GENOMIC DNA]</scope>
    <source>
        <strain evidence="3">Tucson 15287-2541.00</strain>
    </source>
</reference>
<evidence type="ECO:0000313" key="2">
    <source>
        <dbReference type="EMBL" id="EDV97975.1"/>
    </source>
</evidence>
<sequence>MEDRHSGRANAPKSQHLCEGLRGRPLEAPDPNPSQRHRSPAPPALGSPPPLPPEWRLQFLHQASYPEAGPRPTLQRQSSTPEVEAGWHELPPSAWPPGITEMADAQPGPSGRASRIVWQEGHHYRVKTSMRGTRVFRKE</sequence>
<dbReference type="AlphaFoldDB" id="B4J1A6"/>
<gene>
    <name evidence="2" type="primary">Dgri\GH14402</name>
    <name evidence="2" type="ORF">Dgri_GH14402</name>
</gene>
<evidence type="ECO:0000256" key="1">
    <source>
        <dbReference type="SAM" id="MobiDB-lite"/>
    </source>
</evidence>
<dbReference type="HOGENOM" id="CLU_1847204_0_0_1"/>
<dbReference type="EMBL" id="CH916366">
    <property type="protein sequence ID" value="EDV97975.1"/>
    <property type="molecule type" value="Genomic_DNA"/>
</dbReference>
<feature type="region of interest" description="Disordered" evidence="1">
    <location>
        <begin position="1"/>
        <end position="113"/>
    </location>
</feature>
<accession>B4J1A6</accession>
<name>B4J1A6_DROGR</name>